<evidence type="ECO:0000313" key="2">
    <source>
        <dbReference type="EMBL" id="MBJ7608432.1"/>
    </source>
</evidence>
<dbReference type="PROSITE" id="PS51257">
    <property type="entry name" value="PROKAR_LIPOPROTEIN"/>
    <property type="match status" value="1"/>
</dbReference>
<gene>
    <name evidence="2" type="ORF">JF887_03235</name>
</gene>
<proteinExistence type="predicted"/>
<dbReference type="Proteomes" id="UP000614410">
    <property type="component" value="Unassembled WGS sequence"/>
</dbReference>
<evidence type="ECO:0000313" key="3">
    <source>
        <dbReference type="Proteomes" id="UP000614410"/>
    </source>
</evidence>
<sequence>MDSRLCLLSLCMVLAGCASSRPGTSPTAVDVAPSATSACVDAATARDIWTRIDKRLNAIMLDPQHKGIGEVATGTALTKMQGYIQTTLVANKLTEREVDTLDSLSVSDPACNRGSLRLVVTSTAVADDYLRPDGSVDHSNPLVGAHTHVVEMFDRVAGTWRESDSLRLDRVTPSPPLV</sequence>
<feature type="chain" id="PRO_5037852326" description="DUF4440 domain-containing protein" evidence="1">
    <location>
        <begin position="21"/>
        <end position="178"/>
    </location>
</feature>
<keyword evidence="1" id="KW-0732">Signal</keyword>
<reference evidence="2 3" key="1">
    <citation type="submission" date="2020-10" db="EMBL/GenBank/DDBJ databases">
        <title>Ca. Dormibacterota MAGs.</title>
        <authorList>
            <person name="Montgomery K."/>
        </authorList>
    </citation>
    <scope>NUCLEOTIDE SEQUENCE [LARGE SCALE GENOMIC DNA]</scope>
    <source>
        <strain evidence="2">Mitchell_Peninsula_5</strain>
    </source>
</reference>
<name>A0A934KNM6_9BACT</name>
<dbReference type="EMBL" id="JAEKNN010000012">
    <property type="protein sequence ID" value="MBJ7608432.1"/>
    <property type="molecule type" value="Genomic_DNA"/>
</dbReference>
<organism evidence="2 3">
    <name type="scientific">Candidatus Amunia macphersoniae</name>
    <dbReference type="NCBI Taxonomy" id="3127014"/>
    <lineage>
        <taxon>Bacteria</taxon>
        <taxon>Bacillati</taxon>
        <taxon>Candidatus Dormiibacterota</taxon>
        <taxon>Candidatus Dormibacteria</taxon>
        <taxon>Candidatus Aeolococcales</taxon>
        <taxon>Candidatus Aeolococcaceae</taxon>
        <taxon>Candidatus Amunia</taxon>
    </lineage>
</organism>
<evidence type="ECO:0008006" key="4">
    <source>
        <dbReference type="Google" id="ProtNLM"/>
    </source>
</evidence>
<feature type="signal peptide" evidence="1">
    <location>
        <begin position="1"/>
        <end position="20"/>
    </location>
</feature>
<protein>
    <recommendedName>
        <fullName evidence="4">DUF4440 domain-containing protein</fullName>
    </recommendedName>
</protein>
<comment type="caution">
    <text evidence="2">The sequence shown here is derived from an EMBL/GenBank/DDBJ whole genome shotgun (WGS) entry which is preliminary data.</text>
</comment>
<evidence type="ECO:0000256" key="1">
    <source>
        <dbReference type="SAM" id="SignalP"/>
    </source>
</evidence>
<accession>A0A934KNM6</accession>
<dbReference type="AlphaFoldDB" id="A0A934KNM6"/>